<proteinExistence type="predicted"/>
<organism evidence="2">
    <name type="scientific">Opuntia streptacantha</name>
    <name type="common">Prickly pear cactus</name>
    <name type="synonym">Opuntia cardona</name>
    <dbReference type="NCBI Taxonomy" id="393608"/>
    <lineage>
        <taxon>Eukaryota</taxon>
        <taxon>Viridiplantae</taxon>
        <taxon>Streptophyta</taxon>
        <taxon>Embryophyta</taxon>
        <taxon>Tracheophyta</taxon>
        <taxon>Spermatophyta</taxon>
        <taxon>Magnoliopsida</taxon>
        <taxon>eudicotyledons</taxon>
        <taxon>Gunneridae</taxon>
        <taxon>Pentapetalae</taxon>
        <taxon>Caryophyllales</taxon>
        <taxon>Cactineae</taxon>
        <taxon>Cactaceae</taxon>
        <taxon>Opuntioideae</taxon>
        <taxon>Opuntia</taxon>
    </lineage>
</organism>
<reference evidence="2" key="2">
    <citation type="submission" date="2020-07" db="EMBL/GenBank/DDBJ databases">
        <authorList>
            <person name="Vera ALvarez R."/>
            <person name="Arias-Moreno D.M."/>
            <person name="Jimenez-Jacinto V."/>
            <person name="Jimenez-Bremont J.F."/>
            <person name="Swaminathan K."/>
            <person name="Moose S.P."/>
            <person name="Guerrero-Gonzalez M.L."/>
            <person name="Marino-Ramirez L."/>
            <person name="Landsman D."/>
            <person name="Rodriguez-Kessler M."/>
            <person name="Delgado-Sanchez P."/>
        </authorList>
    </citation>
    <scope>NUCLEOTIDE SEQUENCE</scope>
    <source>
        <tissue evidence="2">Cladode</tissue>
    </source>
</reference>
<dbReference type="AlphaFoldDB" id="A0A7C8ZGW6"/>
<accession>A0A7C8ZGW6</accession>
<feature type="transmembrane region" description="Helical" evidence="1">
    <location>
        <begin position="53"/>
        <end position="71"/>
    </location>
</feature>
<reference evidence="2" key="1">
    <citation type="journal article" date="2013" name="J. Plant Res.">
        <title>Effect of fungi and light on seed germination of three Opuntia species from semiarid lands of central Mexico.</title>
        <authorList>
            <person name="Delgado-Sanchez P."/>
            <person name="Jimenez-Bremont J.F."/>
            <person name="Guerrero-Gonzalez Mde L."/>
            <person name="Flores J."/>
        </authorList>
    </citation>
    <scope>NUCLEOTIDE SEQUENCE</scope>
    <source>
        <tissue evidence="2">Cladode</tissue>
    </source>
</reference>
<evidence type="ECO:0000256" key="1">
    <source>
        <dbReference type="SAM" id="Phobius"/>
    </source>
</evidence>
<keyword evidence="1" id="KW-1133">Transmembrane helix</keyword>
<protein>
    <submittedName>
        <fullName evidence="2">Uncharacterized protein</fullName>
    </submittedName>
</protein>
<sequence length="127" mass="14931">MVSKLSRILSSSFAFHILSLSQTPPNSRDFSLDTYNTLPNHFYPAQRCHLCHTHLFFLSIFCILFGGFELFGRHFLWEFSGYLWYCKNRGSERERVVNTEQRSPFRERIWVCRSSGGDDDGHAHHAR</sequence>
<keyword evidence="1" id="KW-0812">Transmembrane</keyword>
<keyword evidence="1" id="KW-0472">Membrane</keyword>
<evidence type="ECO:0000313" key="2">
    <source>
        <dbReference type="EMBL" id="MBA4642914.1"/>
    </source>
</evidence>
<name>A0A7C8ZGW6_OPUST</name>
<dbReference type="EMBL" id="GISG01130343">
    <property type="protein sequence ID" value="MBA4642914.1"/>
    <property type="molecule type" value="Transcribed_RNA"/>
</dbReference>